<sequence length="124" mass="13764">MALRSLLRKTPALGVRSWPTATAPLMGAVQKLSPAAGSRLVSTDLPPAEEGRKVYSQEEIDQMRAEFDETMKEIKRDIAALGETCRADDAEATERFRKQHENINRTCNVILLLCVPATILLSRI</sequence>
<accession>A0ACD5V0D5</accession>
<evidence type="ECO:0000313" key="1">
    <source>
        <dbReference type="EnsemblPlants" id="AVESA.00010b.r2.2DG0358100.1.CDS"/>
    </source>
</evidence>
<keyword evidence="2" id="KW-1185">Reference proteome</keyword>
<reference evidence="1" key="2">
    <citation type="submission" date="2025-09" db="UniProtKB">
        <authorList>
            <consortium name="EnsemblPlants"/>
        </authorList>
    </citation>
    <scope>IDENTIFICATION</scope>
</reference>
<reference evidence="1" key="1">
    <citation type="submission" date="2021-05" db="EMBL/GenBank/DDBJ databases">
        <authorList>
            <person name="Scholz U."/>
            <person name="Mascher M."/>
            <person name="Fiebig A."/>
        </authorList>
    </citation>
    <scope>NUCLEOTIDE SEQUENCE [LARGE SCALE GENOMIC DNA]</scope>
</reference>
<dbReference type="EnsemblPlants" id="AVESA.00010b.r2.2DG0358100.1">
    <property type="protein sequence ID" value="AVESA.00010b.r2.2DG0358100.1.CDS"/>
    <property type="gene ID" value="AVESA.00010b.r2.2DG0358100"/>
</dbReference>
<dbReference type="Proteomes" id="UP001732700">
    <property type="component" value="Chromosome 2D"/>
</dbReference>
<proteinExistence type="predicted"/>
<evidence type="ECO:0000313" key="2">
    <source>
        <dbReference type="Proteomes" id="UP001732700"/>
    </source>
</evidence>
<organism evidence="1 2">
    <name type="scientific">Avena sativa</name>
    <name type="common">Oat</name>
    <dbReference type="NCBI Taxonomy" id="4498"/>
    <lineage>
        <taxon>Eukaryota</taxon>
        <taxon>Viridiplantae</taxon>
        <taxon>Streptophyta</taxon>
        <taxon>Embryophyta</taxon>
        <taxon>Tracheophyta</taxon>
        <taxon>Spermatophyta</taxon>
        <taxon>Magnoliopsida</taxon>
        <taxon>Liliopsida</taxon>
        <taxon>Poales</taxon>
        <taxon>Poaceae</taxon>
        <taxon>BOP clade</taxon>
        <taxon>Pooideae</taxon>
        <taxon>Poodae</taxon>
        <taxon>Poeae</taxon>
        <taxon>Poeae Chloroplast Group 1 (Aveneae type)</taxon>
        <taxon>Aveninae</taxon>
        <taxon>Avena</taxon>
    </lineage>
</organism>
<name>A0ACD5V0D5_AVESA</name>
<protein>
    <submittedName>
        <fullName evidence="1">Uncharacterized protein</fullName>
    </submittedName>
</protein>